<evidence type="ECO:0000256" key="2">
    <source>
        <dbReference type="ARBA" id="ARBA00007880"/>
    </source>
</evidence>
<dbReference type="AlphaFoldDB" id="A0Q0N5"/>
<accession>A0Q0N5</accession>
<dbReference type="Gene3D" id="3.20.20.10">
    <property type="entry name" value="Alanine racemase"/>
    <property type="match status" value="1"/>
</dbReference>
<dbReference type="STRING" id="386415.NT01CX_2114"/>
<evidence type="ECO:0000256" key="4">
    <source>
        <dbReference type="ARBA" id="ARBA00022898"/>
    </source>
</evidence>
<dbReference type="GO" id="GO:0008784">
    <property type="term" value="F:alanine racemase activity"/>
    <property type="evidence" value="ECO:0007669"/>
    <property type="project" value="TreeGrafter"/>
</dbReference>
<dbReference type="PATRIC" id="fig|386415.7.peg.1219"/>
<feature type="domain" description="Alanine racemase N-terminal" evidence="8">
    <location>
        <begin position="8"/>
        <end position="222"/>
    </location>
</feature>
<dbReference type="HOGENOM" id="CLU_067103_0_0_9"/>
<gene>
    <name evidence="9" type="ordered locus">NT01CX_2114</name>
</gene>
<comment type="similarity">
    <text evidence="2">Belongs to the alanine racemase family.</text>
</comment>
<evidence type="ECO:0000256" key="7">
    <source>
        <dbReference type="ARBA" id="ARBA00066594"/>
    </source>
</evidence>
<reference evidence="9 10" key="1">
    <citation type="journal article" date="2006" name="Nat. Biotechnol.">
        <title>The genome and transcriptomes of the anti-tumor agent Clostridium novyi-NT.</title>
        <authorList>
            <person name="Bettegowda C."/>
            <person name="Huang X."/>
            <person name="Lin J."/>
            <person name="Cheong I."/>
            <person name="Kohli M."/>
            <person name="Szabo S.A."/>
            <person name="Zhang X."/>
            <person name="Diaz L.A. Jr."/>
            <person name="Velculescu V.E."/>
            <person name="Parmigiani G."/>
            <person name="Kinzler K.W."/>
            <person name="Vogelstein B."/>
            <person name="Zhou S."/>
        </authorList>
    </citation>
    <scope>NUCLEOTIDE SEQUENCE [LARGE SCALE GENOMIC DNA]</scope>
    <source>
        <strain evidence="9 10">NT</strain>
    </source>
</reference>
<protein>
    <recommendedName>
        <fullName evidence="7">ornithine racemase</fullName>
        <ecNumber evidence="7">5.1.1.12</ecNumber>
    </recommendedName>
</protein>
<sequence>MSYPRLEINISKLKHNAKVEVETLKKIGVEVMGVNKVFNGSVETAKAIVDGGIKVVAESRIDNLKKIQNLKCEKALLRSPALSEIGDVVKYADISLNSEIEIIRELSKEAVIQNKIHKVLLMIDFGDIREGIWFENKGEIEEVLNKVKLLPNIEIYGLGTNFNCYGTALPTVKNGKMFVELARELEKKLNIKFKYLSGGNCTSYHLIDKGIFPKGINHLRIGGLHQFGIEYVEGKYLDEYYHSEMSIDKYVSNLYILKGEIIELNTKPTVPVGELGVDAFLKTKEFEDRGNRKRALLAFGRQDIPEENIHPVDSNLKILGQTSDHTIIDIEDSSDNYKLGDIISFEVDYTGLLAACNSPGIEKKFIEE</sequence>
<name>A0Q0N5_CLONN</name>
<evidence type="ECO:0000256" key="5">
    <source>
        <dbReference type="ARBA" id="ARBA00023235"/>
    </source>
</evidence>
<dbReference type="Proteomes" id="UP000008220">
    <property type="component" value="Chromosome"/>
</dbReference>
<dbReference type="RefSeq" id="WP_011722187.1">
    <property type="nucleotide sequence ID" value="NC_008593.1"/>
</dbReference>
<dbReference type="PANTHER" id="PTHR30511">
    <property type="entry name" value="ALANINE RACEMASE"/>
    <property type="match status" value="1"/>
</dbReference>
<comment type="catalytic activity">
    <reaction evidence="6">
        <text>L-ornithine = D-ornithine</text>
        <dbReference type="Rhea" id="RHEA:11584"/>
        <dbReference type="ChEBI" id="CHEBI:46911"/>
        <dbReference type="ChEBI" id="CHEBI:57668"/>
        <dbReference type="EC" id="5.1.1.12"/>
    </reaction>
</comment>
<dbReference type="InterPro" id="IPR001608">
    <property type="entry name" value="Ala_racemase_N"/>
</dbReference>
<dbReference type="EMBL" id="CP000382">
    <property type="protein sequence ID" value="ABK62069.1"/>
    <property type="molecule type" value="Genomic_DNA"/>
</dbReference>
<keyword evidence="4" id="KW-0663">Pyridoxal phosphate</keyword>
<evidence type="ECO:0000256" key="1">
    <source>
        <dbReference type="ARBA" id="ARBA00001933"/>
    </source>
</evidence>
<dbReference type="GO" id="GO:0030170">
    <property type="term" value="F:pyridoxal phosphate binding"/>
    <property type="evidence" value="ECO:0007669"/>
    <property type="project" value="TreeGrafter"/>
</dbReference>
<dbReference type="CDD" id="cd06815">
    <property type="entry name" value="PLPDE_III_AR_like_1"/>
    <property type="match status" value="1"/>
</dbReference>
<keyword evidence="10" id="KW-1185">Reference proteome</keyword>
<dbReference type="InterPro" id="IPR029066">
    <property type="entry name" value="PLP-binding_barrel"/>
</dbReference>
<dbReference type="SUPFAM" id="SSF51419">
    <property type="entry name" value="PLP-binding barrel"/>
    <property type="match status" value="1"/>
</dbReference>
<evidence type="ECO:0000256" key="3">
    <source>
        <dbReference type="ARBA" id="ARBA00011738"/>
    </source>
</evidence>
<dbReference type="KEGG" id="cno:NT01CX_2114"/>
<dbReference type="InterPro" id="IPR000821">
    <property type="entry name" value="Ala_racemase"/>
</dbReference>
<dbReference type="PANTHER" id="PTHR30511:SF3">
    <property type="entry name" value="LYSINE RACEMASE"/>
    <property type="match status" value="1"/>
</dbReference>
<dbReference type="Pfam" id="PF01168">
    <property type="entry name" value="Ala_racemase_N"/>
    <property type="match status" value="1"/>
</dbReference>
<keyword evidence="5" id="KW-0413">Isomerase</keyword>
<evidence type="ECO:0000313" key="10">
    <source>
        <dbReference type="Proteomes" id="UP000008220"/>
    </source>
</evidence>
<dbReference type="GO" id="GO:0005829">
    <property type="term" value="C:cytosol"/>
    <property type="evidence" value="ECO:0007669"/>
    <property type="project" value="TreeGrafter"/>
</dbReference>
<dbReference type="FunFam" id="3.20.20.10:FF:000013">
    <property type="entry name" value="Alanine/ornithine racemase family PLP-dependent enzyme"/>
    <property type="match status" value="1"/>
</dbReference>
<comment type="cofactor">
    <cofactor evidence="1">
        <name>pyridoxal 5'-phosphate</name>
        <dbReference type="ChEBI" id="CHEBI:597326"/>
    </cofactor>
</comment>
<evidence type="ECO:0000259" key="8">
    <source>
        <dbReference type="Pfam" id="PF01168"/>
    </source>
</evidence>
<evidence type="ECO:0000313" key="9">
    <source>
        <dbReference type="EMBL" id="ABK62069.1"/>
    </source>
</evidence>
<dbReference type="eggNOG" id="COG3457">
    <property type="taxonomic scope" value="Bacteria"/>
</dbReference>
<dbReference type="GO" id="GO:0050157">
    <property type="term" value="F:ornithine racemase activity"/>
    <property type="evidence" value="ECO:0007669"/>
    <property type="project" value="UniProtKB-EC"/>
</dbReference>
<proteinExistence type="inferred from homology"/>
<organism evidence="9 10">
    <name type="scientific">Clostridium novyi (strain NT)</name>
    <dbReference type="NCBI Taxonomy" id="386415"/>
    <lineage>
        <taxon>Bacteria</taxon>
        <taxon>Bacillati</taxon>
        <taxon>Bacillota</taxon>
        <taxon>Clostridia</taxon>
        <taxon>Eubacteriales</taxon>
        <taxon>Clostridiaceae</taxon>
        <taxon>Clostridium</taxon>
    </lineage>
</organism>
<dbReference type="EC" id="5.1.1.12" evidence="7"/>
<comment type="subunit">
    <text evidence="3">Homodimer.</text>
</comment>
<evidence type="ECO:0000256" key="6">
    <source>
        <dbReference type="ARBA" id="ARBA00051193"/>
    </source>
</evidence>